<evidence type="ECO:0000259" key="2">
    <source>
        <dbReference type="Pfam" id="PF00930"/>
    </source>
</evidence>
<feature type="domain" description="Dipeptidylpeptidase IV N-terminal" evidence="2">
    <location>
        <begin position="86"/>
        <end position="437"/>
    </location>
</feature>
<dbReference type="PANTHER" id="PTHR11731">
    <property type="entry name" value="PROTEASE FAMILY S9B,C DIPEPTIDYL-PEPTIDASE IV-RELATED"/>
    <property type="match status" value="1"/>
</dbReference>
<dbReference type="InterPro" id="IPR050278">
    <property type="entry name" value="Serine_Prot_S9B/DPPIV"/>
</dbReference>
<dbReference type="Pfam" id="PF00930">
    <property type="entry name" value="DPPIV_N"/>
    <property type="match status" value="1"/>
</dbReference>
<evidence type="ECO:0000313" key="4">
    <source>
        <dbReference type="Proteomes" id="UP000461730"/>
    </source>
</evidence>
<evidence type="ECO:0000259" key="1">
    <source>
        <dbReference type="Pfam" id="PF00326"/>
    </source>
</evidence>
<reference evidence="3 4" key="1">
    <citation type="submission" date="2019-12" db="EMBL/GenBank/DDBJ databases">
        <title>Chitinophaga sp. strain ysch24 (GDMCC 1.1355), whole genome shotgun sequence.</title>
        <authorList>
            <person name="Zhang X."/>
        </authorList>
    </citation>
    <scope>NUCLEOTIDE SEQUENCE [LARGE SCALE GENOMIC DNA]</scope>
    <source>
        <strain evidence="4">ysch24</strain>
    </source>
</reference>
<dbReference type="GO" id="GO:0008239">
    <property type="term" value="F:dipeptidyl-peptidase activity"/>
    <property type="evidence" value="ECO:0007669"/>
    <property type="project" value="TreeGrafter"/>
</dbReference>
<dbReference type="RefSeq" id="WP_157308660.1">
    <property type="nucleotide sequence ID" value="NZ_WRXN01000012.1"/>
</dbReference>
<keyword evidence="4" id="KW-1185">Reference proteome</keyword>
<dbReference type="Gene3D" id="2.140.10.30">
    <property type="entry name" value="Dipeptidylpeptidase IV, N-terminal domain"/>
    <property type="match status" value="1"/>
</dbReference>
<organism evidence="3 4">
    <name type="scientific">Chitinophaga tropicalis</name>
    <dbReference type="NCBI Taxonomy" id="2683588"/>
    <lineage>
        <taxon>Bacteria</taxon>
        <taxon>Pseudomonadati</taxon>
        <taxon>Bacteroidota</taxon>
        <taxon>Chitinophagia</taxon>
        <taxon>Chitinophagales</taxon>
        <taxon>Chitinophagaceae</taxon>
        <taxon>Chitinophaga</taxon>
    </lineage>
</organism>
<dbReference type="Pfam" id="PF00326">
    <property type="entry name" value="Peptidase_S9"/>
    <property type="match status" value="1"/>
</dbReference>
<dbReference type="SUPFAM" id="SSF82171">
    <property type="entry name" value="DPP6 N-terminal domain-like"/>
    <property type="match status" value="1"/>
</dbReference>
<dbReference type="SUPFAM" id="SSF53474">
    <property type="entry name" value="alpha/beta-Hydrolases"/>
    <property type="match status" value="1"/>
</dbReference>
<dbReference type="Gene3D" id="3.40.50.1820">
    <property type="entry name" value="alpha/beta hydrolase"/>
    <property type="match status" value="1"/>
</dbReference>
<dbReference type="InterPro" id="IPR001375">
    <property type="entry name" value="Peptidase_S9_cat"/>
</dbReference>
<dbReference type="Proteomes" id="UP000461730">
    <property type="component" value="Unassembled WGS sequence"/>
</dbReference>
<dbReference type="InterPro" id="IPR002469">
    <property type="entry name" value="Peptidase_S9B_N"/>
</dbReference>
<comment type="caution">
    <text evidence="3">The sequence shown here is derived from an EMBL/GenBank/DDBJ whole genome shotgun (WGS) entry which is preliminary data.</text>
</comment>
<dbReference type="InterPro" id="IPR029058">
    <property type="entry name" value="AB_hydrolase_fold"/>
</dbReference>
<proteinExistence type="predicted"/>
<dbReference type="EMBL" id="WRXN01000012">
    <property type="protein sequence ID" value="MVT11234.1"/>
    <property type="molecule type" value="Genomic_DNA"/>
</dbReference>
<dbReference type="AlphaFoldDB" id="A0A7K1UA35"/>
<dbReference type="GO" id="GO:0008236">
    <property type="term" value="F:serine-type peptidase activity"/>
    <property type="evidence" value="ECO:0007669"/>
    <property type="project" value="InterPro"/>
</dbReference>
<evidence type="ECO:0000313" key="3">
    <source>
        <dbReference type="EMBL" id="MVT11234.1"/>
    </source>
</evidence>
<dbReference type="GO" id="GO:0006508">
    <property type="term" value="P:proteolysis"/>
    <property type="evidence" value="ECO:0007669"/>
    <property type="project" value="InterPro"/>
</dbReference>
<accession>A0A7K1UA35</accession>
<protein>
    <submittedName>
        <fullName evidence="3">Prolyl oligopeptidase family serine peptidase</fullName>
    </submittedName>
</protein>
<sequence>MGLLHHLTSPSRRALTLLICLLGSTLYAQPGKSVKWSADAQSFYQADNSIIVAIRAKDGELSTKISKEQLTPKNQDPLKVEDFDFSSDEKKLLVYTNSKKVWRYNTRGDYWLLDIPSGNLKQLGKGLPGSSLMFAKLSPDGKQVAYVSGHNLYVENLATGARKALTKDGTRRLINGTFDWAYEEEFDCRDGFRWSPDSRSIAFWQINANKIRDFLMIDNTDSLYSFTVPVEYPKTGESPSACKVGVVNITSGQTTWLQVPGDAQQHYIPRMEWVPGQQAVILQQLNRKQNESILYICNAVTGKARQLYTEKDAAWIDIKSRWDNRELSGWDWVDNGKSFIWVSEEDGWRHLYNVDLYGKATLITPGNYDIINLLQIDEANNQAYVLASPDNPTEQYLYKVPLNGKGTPERISPLVEEGTHDYEIAPDAKYALHTFSNHYFHPQKEVVYLPEHKSGEGSRIAMDLQSARYMLRQEFFKVTTADGQTLDGWMVRPTNFDSTKKYPVVFYVYGEPAAATVRNKYGSGYNFLYNGDMSEDGYIYVSLDNRGTPQPKGREWRKSIYRNVGRINARDQAQGALALFKQHAYMDTSRVAVWGWSGGGSMTLNLLFQYPDIFKTGIAIAAVGSLLTYDNIYQERYMGLPQENKADYIAGSPITYAKNLRGNLLYIHGTGDDNVHYQNAELLINELVRYNKYFQFMAYPNRTHSISEGEGTFKHLGSLYTRYLKQYCPPGAR</sequence>
<gene>
    <name evidence="3" type="ORF">GO493_23400</name>
</gene>
<feature type="domain" description="Peptidase S9 prolyl oligopeptidase catalytic" evidence="1">
    <location>
        <begin position="533"/>
        <end position="713"/>
    </location>
</feature>
<dbReference type="PANTHER" id="PTHR11731:SF193">
    <property type="entry name" value="DIPEPTIDYL PEPTIDASE 9"/>
    <property type="match status" value="1"/>
</dbReference>
<name>A0A7K1UA35_9BACT</name>